<keyword evidence="5" id="KW-1185">Reference proteome</keyword>
<feature type="domain" description="Low molecular weight protein antigen 6 PH" evidence="3">
    <location>
        <begin position="116"/>
        <end position="175"/>
    </location>
</feature>
<keyword evidence="2" id="KW-0812">Transmembrane</keyword>
<keyword evidence="2" id="KW-1133">Transmembrane helix</keyword>
<feature type="transmembrane region" description="Helical" evidence="2">
    <location>
        <begin position="88"/>
        <end position="105"/>
    </location>
</feature>
<organism evidence="4 5">
    <name type="scientific">Phytohabitans kaempferiae</name>
    <dbReference type="NCBI Taxonomy" id="1620943"/>
    <lineage>
        <taxon>Bacteria</taxon>
        <taxon>Bacillati</taxon>
        <taxon>Actinomycetota</taxon>
        <taxon>Actinomycetes</taxon>
        <taxon>Micromonosporales</taxon>
        <taxon>Micromonosporaceae</taxon>
    </lineage>
</organism>
<dbReference type="InterPro" id="IPR019692">
    <property type="entry name" value="CFP-6_PH"/>
</dbReference>
<sequence>MAGPTPTCSARRAPGQVRLIRTFLYLAEALALAACDRLDPIADHRGMRRWERPYTSDQTIVRWGLGVLAGAGAIVAAVIYLADVTSTLELFLIGDALALSMIYLVRRAMLGIYFSEYGLQSRSFFRTTTLPWASVAEIRSGTSTTGIPTGRTAIVIERTDGTTITTAIQRSDGFDPYIFANGTYLLVTPPDEYDEILAALRKRHNARRHQQPDRPRHTSTQQAPPKQTARPAPARRSPATSRDSQAHTHALIRQHERGALTDAEFTAEMAKLKEAR</sequence>
<dbReference type="Pfam" id="PF10756">
    <property type="entry name" value="bPH_6"/>
    <property type="match status" value="1"/>
</dbReference>
<feature type="transmembrane region" description="Helical" evidence="2">
    <location>
        <begin position="60"/>
        <end position="82"/>
    </location>
</feature>
<evidence type="ECO:0000256" key="1">
    <source>
        <dbReference type="SAM" id="MobiDB-lite"/>
    </source>
</evidence>
<proteinExistence type="predicted"/>
<comment type="caution">
    <text evidence="4">The sequence shown here is derived from an EMBL/GenBank/DDBJ whole genome shotgun (WGS) entry which is preliminary data.</text>
</comment>
<feature type="region of interest" description="Disordered" evidence="1">
    <location>
        <begin position="204"/>
        <end position="260"/>
    </location>
</feature>
<evidence type="ECO:0000313" key="4">
    <source>
        <dbReference type="EMBL" id="MFC0530394.1"/>
    </source>
</evidence>
<keyword evidence="2" id="KW-0472">Membrane</keyword>
<evidence type="ECO:0000313" key="5">
    <source>
        <dbReference type="Proteomes" id="UP001589867"/>
    </source>
</evidence>
<reference evidence="4 5" key="1">
    <citation type="submission" date="2024-09" db="EMBL/GenBank/DDBJ databases">
        <authorList>
            <person name="Sun Q."/>
            <person name="Mori K."/>
        </authorList>
    </citation>
    <scope>NUCLEOTIDE SEQUENCE [LARGE SCALE GENOMIC DNA]</scope>
    <source>
        <strain evidence="4 5">TBRC 3947</strain>
    </source>
</reference>
<protein>
    <submittedName>
        <fullName evidence="4">PH domain-containing protein</fullName>
    </submittedName>
</protein>
<dbReference type="Proteomes" id="UP001589867">
    <property type="component" value="Unassembled WGS sequence"/>
</dbReference>
<evidence type="ECO:0000259" key="3">
    <source>
        <dbReference type="Pfam" id="PF10756"/>
    </source>
</evidence>
<feature type="compositionally biased region" description="Low complexity" evidence="1">
    <location>
        <begin position="228"/>
        <end position="242"/>
    </location>
</feature>
<gene>
    <name evidence="4" type="ORF">ACFFIA_22270</name>
</gene>
<name>A0ABV6M760_9ACTN</name>
<accession>A0ABV6M760</accession>
<dbReference type="RefSeq" id="WP_377253554.1">
    <property type="nucleotide sequence ID" value="NZ_JBHLUH010000045.1"/>
</dbReference>
<dbReference type="EMBL" id="JBHLUH010000045">
    <property type="protein sequence ID" value="MFC0530394.1"/>
    <property type="molecule type" value="Genomic_DNA"/>
</dbReference>
<evidence type="ECO:0000256" key="2">
    <source>
        <dbReference type="SAM" id="Phobius"/>
    </source>
</evidence>